<evidence type="ECO:0000256" key="2">
    <source>
        <dbReference type="ARBA" id="ARBA00023157"/>
    </source>
</evidence>
<feature type="disulfide bond" evidence="4">
    <location>
        <begin position="416"/>
        <end position="431"/>
    </location>
</feature>
<name>A0A9C6W9P3_DROAB</name>
<dbReference type="Gene3D" id="2.40.128.620">
    <property type="match status" value="1"/>
</dbReference>
<comment type="caution">
    <text evidence="3">Lacks conserved residue(s) required for the propagation of feature annotation.</text>
</comment>
<dbReference type="FunFam" id="2.60.120.290:FF:000013">
    <property type="entry name" value="Membrane frizzled-related protein"/>
    <property type="match status" value="1"/>
</dbReference>
<evidence type="ECO:0000256" key="7">
    <source>
        <dbReference type="SAM" id="SignalP"/>
    </source>
</evidence>
<dbReference type="PROSITE" id="PS01180">
    <property type="entry name" value="CUB"/>
    <property type="match status" value="2"/>
</dbReference>
<dbReference type="CTD" id="32303"/>
<feature type="chain" id="PRO_5038867319" evidence="7">
    <location>
        <begin position="40"/>
        <end position="514"/>
    </location>
</feature>
<dbReference type="Gene3D" id="2.60.120.290">
    <property type="entry name" value="Spermadhesin, CUB domain"/>
    <property type="match status" value="2"/>
</dbReference>
<dbReference type="SUPFAM" id="SSF57424">
    <property type="entry name" value="LDL receptor-like module"/>
    <property type="match status" value="1"/>
</dbReference>
<protein>
    <submittedName>
        <fullName evidence="10">Neuropilin and tolloid-like protein 2 isoform X3</fullName>
    </submittedName>
</protein>
<feature type="signal peptide" evidence="7">
    <location>
        <begin position="1"/>
        <end position="39"/>
    </location>
</feature>
<keyword evidence="6" id="KW-0472">Membrane</keyword>
<evidence type="ECO:0000259" key="8">
    <source>
        <dbReference type="PROSITE" id="PS01180"/>
    </source>
</evidence>
<feature type="compositionally biased region" description="Polar residues" evidence="5">
    <location>
        <begin position="50"/>
        <end position="61"/>
    </location>
</feature>
<dbReference type="AlphaFoldDB" id="A0A9C6W9P3"/>
<dbReference type="InterPro" id="IPR035914">
    <property type="entry name" value="Sperma_CUB_dom_sf"/>
</dbReference>
<evidence type="ECO:0000313" key="9">
    <source>
        <dbReference type="Proteomes" id="UP000515160"/>
    </source>
</evidence>
<evidence type="ECO:0000256" key="1">
    <source>
        <dbReference type="ARBA" id="ARBA00022737"/>
    </source>
</evidence>
<keyword evidence="2 4" id="KW-1015">Disulfide bond</keyword>
<dbReference type="PROSITE" id="PS50068">
    <property type="entry name" value="LDLRA_2"/>
    <property type="match status" value="1"/>
</dbReference>
<dbReference type="OrthoDB" id="9971251at2759"/>
<evidence type="ECO:0000256" key="6">
    <source>
        <dbReference type="SAM" id="Phobius"/>
    </source>
</evidence>
<dbReference type="SUPFAM" id="SSF49854">
    <property type="entry name" value="Spermadhesin, CUB domain"/>
    <property type="match status" value="2"/>
</dbReference>
<dbReference type="InterPro" id="IPR036055">
    <property type="entry name" value="LDL_receptor-like_sf"/>
</dbReference>
<dbReference type="CDD" id="cd00112">
    <property type="entry name" value="LDLa"/>
    <property type="match status" value="1"/>
</dbReference>
<proteinExistence type="predicted"/>
<feature type="disulfide bond" evidence="4">
    <location>
        <begin position="397"/>
        <end position="409"/>
    </location>
</feature>
<evidence type="ECO:0000256" key="3">
    <source>
        <dbReference type="PROSITE-ProRule" id="PRU00059"/>
    </source>
</evidence>
<feature type="region of interest" description="Disordered" evidence="5">
    <location>
        <begin position="50"/>
        <end position="82"/>
    </location>
</feature>
<evidence type="ECO:0000256" key="5">
    <source>
        <dbReference type="SAM" id="MobiDB-lite"/>
    </source>
</evidence>
<evidence type="ECO:0000313" key="10">
    <source>
        <dbReference type="RefSeq" id="XP_051864626.1"/>
    </source>
</evidence>
<organism evidence="9 10">
    <name type="scientific">Drosophila albomicans</name>
    <name type="common">Fruit fly</name>
    <dbReference type="NCBI Taxonomy" id="7291"/>
    <lineage>
        <taxon>Eukaryota</taxon>
        <taxon>Metazoa</taxon>
        <taxon>Ecdysozoa</taxon>
        <taxon>Arthropoda</taxon>
        <taxon>Hexapoda</taxon>
        <taxon>Insecta</taxon>
        <taxon>Pterygota</taxon>
        <taxon>Neoptera</taxon>
        <taxon>Endopterygota</taxon>
        <taxon>Diptera</taxon>
        <taxon>Brachycera</taxon>
        <taxon>Muscomorpha</taxon>
        <taxon>Ephydroidea</taxon>
        <taxon>Drosophilidae</taxon>
        <taxon>Drosophila</taxon>
    </lineage>
</organism>
<feature type="transmembrane region" description="Helical" evidence="6">
    <location>
        <begin position="442"/>
        <end position="465"/>
    </location>
</feature>
<evidence type="ECO:0000256" key="4">
    <source>
        <dbReference type="PROSITE-ProRule" id="PRU00124"/>
    </source>
</evidence>
<feature type="disulfide bond" evidence="4">
    <location>
        <begin position="404"/>
        <end position="422"/>
    </location>
</feature>
<dbReference type="SMART" id="SM00192">
    <property type="entry name" value="LDLa"/>
    <property type="match status" value="1"/>
</dbReference>
<dbReference type="PANTHER" id="PTHR24251:SF28">
    <property type="entry name" value="NEUROPILIN AND TOLLOID-LIKE, ISOFORM B"/>
    <property type="match status" value="1"/>
</dbReference>
<accession>A0A9C6W9P3</accession>
<dbReference type="Pfam" id="PF00431">
    <property type="entry name" value="CUB"/>
    <property type="match status" value="2"/>
</dbReference>
<dbReference type="SMART" id="SM00042">
    <property type="entry name" value="CUB"/>
    <property type="match status" value="2"/>
</dbReference>
<keyword evidence="7" id="KW-0732">Signal</keyword>
<dbReference type="CDD" id="cd00041">
    <property type="entry name" value="CUB"/>
    <property type="match status" value="2"/>
</dbReference>
<dbReference type="PANTHER" id="PTHR24251">
    <property type="entry name" value="OVOCHYMASE-RELATED"/>
    <property type="match status" value="1"/>
</dbReference>
<gene>
    <name evidence="10" type="primary">LOC117578092</name>
</gene>
<keyword evidence="9" id="KW-1185">Reference proteome</keyword>
<keyword evidence="6" id="KW-0812">Transmembrane</keyword>
<dbReference type="GeneID" id="117578092"/>
<sequence>MWRLSRWSRGGSVAAAVPVPQSSCCWLLILLIIGQTVYAAASIIESSRLESTATQPQTIAPSSEHRVQQQQQHQQEFGNASSTTSDYRTAFAAAASTTTSTTTTTSSTAILSSSGEQHALTLARPPRGGRFKRQEEEEEIDRCRLFVEGSPNKNELYSPEYPNLYPKNINCTRVITAPKGQIIRLDFRNSFNIEAKEECKFDFLEIRDGQYGFSQLIGKFCGTDFPPEITSKERYLWLHFHSDDTIEYTGFSAVYEFLDRNRESPSTDLNCTIEKDGFEGFINSTDVPADIREQVIRDKIPLDCIWRIQVKDNWKIFLKFLTFQLSKPNDCETNFLDIFPEQTVMPLRVKNFCGSAGESITTESNILHMRFYAEQSAITSTFAILYTAFRDRGSGSCASDEYDCEDATCISQELMCNERDNCKFRWDEEKCKTETNGQSEHVVIIIIVFGLILGGMVITFIVNCIRKIIRDQKIIREHIRESKESKLDEMGRNSKARSRENISSYFTWLSHRGG</sequence>
<keyword evidence="6" id="KW-1133">Transmembrane helix</keyword>
<dbReference type="InterPro" id="IPR000859">
    <property type="entry name" value="CUB_dom"/>
</dbReference>
<dbReference type="InterPro" id="IPR002172">
    <property type="entry name" value="LDrepeatLR_classA_rpt"/>
</dbReference>
<feature type="domain" description="CUB" evidence="8">
    <location>
        <begin position="143"/>
        <end position="258"/>
    </location>
</feature>
<dbReference type="RefSeq" id="XP_051864626.1">
    <property type="nucleotide sequence ID" value="XM_052008666.1"/>
</dbReference>
<keyword evidence="1" id="KW-0677">Repeat</keyword>
<reference evidence="10" key="1">
    <citation type="submission" date="2025-08" db="UniProtKB">
        <authorList>
            <consortium name="RefSeq"/>
        </authorList>
    </citation>
    <scope>IDENTIFICATION</scope>
    <source>
        <strain evidence="10">15112-1751.03</strain>
        <tissue evidence="10">Whole Adult</tissue>
    </source>
</reference>
<feature type="domain" description="CUB" evidence="8">
    <location>
        <begin position="271"/>
        <end position="389"/>
    </location>
</feature>
<dbReference type="Proteomes" id="UP000515160">
    <property type="component" value="Chromosome X"/>
</dbReference>